<evidence type="ECO:0000313" key="2">
    <source>
        <dbReference type="Proteomes" id="UP000521872"/>
    </source>
</evidence>
<dbReference type="GO" id="GO:0030246">
    <property type="term" value="F:carbohydrate binding"/>
    <property type="evidence" value="ECO:0007669"/>
    <property type="project" value="InterPro"/>
</dbReference>
<organism evidence="1 2">
    <name type="scientific">Agrocybe pediades</name>
    <dbReference type="NCBI Taxonomy" id="84607"/>
    <lineage>
        <taxon>Eukaryota</taxon>
        <taxon>Fungi</taxon>
        <taxon>Dikarya</taxon>
        <taxon>Basidiomycota</taxon>
        <taxon>Agaricomycotina</taxon>
        <taxon>Agaricomycetes</taxon>
        <taxon>Agaricomycetidae</taxon>
        <taxon>Agaricales</taxon>
        <taxon>Agaricineae</taxon>
        <taxon>Strophariaceae</taxon>
        <taxon>Agrocybe</taxon>
    </lineage>
</organism>
<keyword evidence="2" id="KW-1185">Reference proteome</keyword>
<dbReference type="InterPro" id="IPR008183">
    <property type="entry name" value="Aldose_1/G6P_1-epimerase"/>
</dbReference>
<evidence type="ECO:0008006" key="3">
    <source>
        <dbReference type="Google" id="ProtNLM"/>
    </source>
</evidence>
<reference evidence="1 2" key="1">
    <citation type="submission" date="2019-12" db="EMBL/GenBank/DDBJ databases">
        <authorList>
            <person name="Floudas D."/>
            <person name="Bentzer J."/>
            <person name="Ahren D."/>
            <person name="Johansson T."/>
            <person name="Persson P."/>
            <person name="Tunlid A."/>
        </authorList>
    </citation>
    <scope>NUCLEOTIDE SEQUENCE [LARGE SCALE GENOMIC DNA]</scope>
    <source>
        <strain evidence="1 2">CBS 102.39</strain>
    </source>
</reference>
<dbReference type="AlphaFoldDB" id="A0A8H4QML2"/>
<dbReference type="Proteomes" id="UP000521872">
    <property type="component" value="Unassembled WGS sequence"/>
</dbReference>
<dbReference type="Pfam" id="PF01263">
    <property type="entry name" value="Aldose_epim"/>
    <property type="match status" value="2"/>
</dbReference>
<evidence type="ECO:0000313" key="1">
    <source>
        <dbReference type="EMBL" id="KAF4613748.1"/>
    </source>
</evidence>
<dbReference type="PANTHER" id="PTHR10091">
    <property type="entry name" value="ALDOSE-1-EPIMERASE"/>
    <property type="match status" value="1"/>
</dbReference>
<dbReference type="GO" id="GO:0033499">
    <property type="term" value="P:galactose catabolic process via UDP-galactose, Leloir pathway"/>
    <property type="evidence" value="ECO:0007669"/>
    <property type="project" value="TreeGrafter"/>
</dbReference>
<gene>
    <name evidence="1" type="ORF">D9613_007379</name>
</gene>
<dbReference type="GO" id="GO:0006006">
    <property type="term" value="P:glucose metabolic process"/>
    <property type="evidence" value="ECO:0007669"/>
    <property type="project" value="TreeGrafter"/>
</dbReference>
<name>A0A8H4QML2_9AGAR</name>
<proteinExistence type="predicted"/>
<dbReference type="Gene3D" id="2.70.98.10">
    <property type="match status" value="1"/>
</dbReference>
<comment type="caution">
    <text evidence="1">The sequence shown here is derived from an EMBL/GenBank/DDBJ whole genome shotgun (WGS) entry which is preliminary data.</text>
</comment>
<protein>
    <recommendedName>
        <fullName evidence="3">Galactose mutarotase-like protein</fullName>
    </recommendedName>
</protein>
<dbReference type="SUPFAM" id="SSF74650">
    <property type="entry name" value="Galactose mutarotase-like"/>
    <property type="match status" value="1"/>
</dbReference>
<sequence length="551" mass="61114">MSMLWLVTRTFRCKLSRWTVLICESTVTCCRRPERRRGFRTSLRLDRGSRVGYTKRQFRFEGGLLAPAWNLLDHHEHDRDSLSGSSSVKAPDFFRTDLVSHDKTLAGNKRYLSSLLPPPMSTSEYKPHLITTSGLVTPALALEVLPHGLTIHKLLLQTDGRTHDIVIGPEKPEDHATQKYTNSIVGRYANRIPVGTHKIERNGITSELKTLANENAEVSLHGGPVGFDAVPWTLLSTENPPTLFSKAEVDRFHTLDEDSYAFFRLVSPSGDQGYPGTLIVEAVIALVNPERPRTEQMPGPEHCLGSVAIVYRAKLDGDTKTVTPINLTQHWGFNLEASLARNAELVKDHKLNIRADHVAELGHKALGTGKFIPVSSVPTHAHTSTLIGQNMPNSGYDDYYLFNEKAKSTIPSRIPLASFTEQTNLLEDILRPCDTERADRPEPLVTLSSEKSGFTLNFDSNQHGVMLYSNALAKPTAGARKRIHGGSGVSGQGDAYGPGTAAFLEFHHPLAAFLYPENKEKEDTLLTSDELYHNYVRCDVISRPLPPSDED</sequence>
<dbReference type="InterPro" id="IPR014718">
    <property type="entry name" value="GH-type_carb-bd"/>
</dbReference>
<dbReference type="GO" id="GO:0004034">
    <property type="term" value="F:aldose 1-epimerase activity"/>
    <property type="evidence" value="ECO:0007669"/>
    <property type="project" value="TreeGrafter"/>
</dbReference>
<dbReference type="InterPro" id="IPR011013">
    <property type="entry name" value="Gal_mutarotase_sf_dom"/>
</dbReference>
<dbReference type="EMBL" id="JAACJL010000045">
    <property type="protein sequence ID" value="KAF4613748.1"/>
    <property type="molecule type" value="Genomic_DNA"/>
</dbReference>
<dbReference type="PANTHER" id="PTHR10091:SF0">
    <property type="entry name" value="GALACTOSE MUTAROTASE"/>
    <property type="match status" value="1"/>
</dbReference>
<accession>A0A8H4QML2</accession>